<dbReference type="EMBL" id="BQKC01000001">
    <property type="protein sequence ID" value="GJM55650.1"/>
    <property type="molecule type" value="Genomic_DNA"/>
</dbReference>
<dbReference type="SUPFAM" id="SSF46689">
    <property type="entry name" value="Homeodomain-like"/>
    <property type="match status" value="1"/>
</dbReference>
<organism evidence="1 2">
    <name type="scientific">Granulimonas faecalis</name>
    <dbReference type="NCBI Taxonomy" id="2894155"/>
    <lineage>
        <taxon>Bacteria</taxon>
        <taxon>Bacillati</taxon>
        <taxon>Actinomycetota</taxon>
        <taxon>Coriobacteriia</taxon>
        <taxon>Coriobacteriales</taxon>
        <taxon>Kribbibacteriaceae</taxon>
        <taxon>Granulimonas</taxon>
    </lineage>
</organism>
<sequence>MSAPRLGGTRPWSPEEDAALYEHYRKHGPSWPGWLAAGVDRTPGAISRRARLIGAAERRGDRWRPEEDEALRRLLGLLAERMARPPVTVAARIRELAARDAASRGDA</sequence>
<dbReference type="RefSeq" id="WP_265590870.1">
    <property type="nucleotide sequence ID" value="NZ_BQKC01000001.1"/>
</dbReference>
<evidence type="ECO:0000313" key="1">
    <source>
        <dbReference type="EMBL" id="GJM55650.1"/>
    </source>
</evidence>
<evidence type="ECO:0008006" key="3">
    <source>
        <dbReference type="Google" id="ProtNLM"/>
    </source>
</evidence>
<dbReference type="Gene3D" id="1.10.10.60">
    <property type="entry name" value="Homeodomain-like"/>
    <property type="match status" value="1"/>
</dbReference>
<proteinExistence type="predicted"/>
<protein>
    <recommendedName>
        <fullName evidence="3">Myb-like domain-containing protein</fullName>
    </recommendedName>
</protein>
<dbReference type="Proteomes" id="UP001055025">
    <property type="component" value="Unassembled WGS sequence"/>
</dbReference>
<comment type="caution">
    <text evidence="1">The sequence shown here is derived from an EMBL/GenBank/DDBJ whole genome shotgun (WGS) entry which is preliminary data.</text>
</comment>
<accession>A0AAV5B6I6</accession>
<reference evidence="1" key="1">
    <citation type="journal article" date="2022" name="Int. J. Syst. Evol. Microbiol.">
        <title>Granulimonas faecalis gen. nov., sp. nov., and Leptogranulimonas caecicola gen. nov., sp. nov., novel lactate-producing Atopobiaceae bacteria isolated from mouse intestines, and an emended description of the family Atopobiaceae.</title>
        <authorList>
            <person name="Morinaga K."/>
            <person name="Kusada H."/>
            <person name="Sakamoto S."/>
            <person name="Murakami T."/>
            <person name="Toyoda A."/>
            <person name="Mori H."/>
            <person name="Meng X.Y."/>
            <person name="Takashino M."/>
            <person name="Murotomi K."/>
            <person name="Tamaki H."/>
        </authorList>
    </citation>
    <scope>NUCLEOTIDE SEQUENCE</scope>
    <source>
        <strain evidence="1">OPF53</strain>
    </source>
</reference>
<keyword evidence="2" id="KW-1185">Reference proteome</keyword>
<name>A0AAV5B6I6_9ACTN</name>
<dbReference type="AlphaFoldDB" id="A0AAV5B6I6"/>
<evidence type="ECO:0000313" key="2">
    <source>
        <dbReference type="Proteomes" id="UP001055025"/>
    </source>
</evidence>
<gene>
    <name evidence="1" type="ORF">ATOP_13050</name>
</gene>
<dbReference type="InterPro" id="IPR009057">
    <property type="entry name" value="Homeodomain-like_sf"/>
</dbReference>